<dbReference type="SFLD" id="SFLDG01140">
    <property type="entry name" value="C2.B:_Phosphomannomutase_and_P"/>
    <property type="match status" value="1"/>
</dbReference>
<proteinExistence type="predicted"/>
<dbReference type="SUPFAM" id="SSF56784">
    <property type="entry name" value="HAD-like"/>
    <property type="match status" value="1"/>
</dbReference>
<evidence type="ECO:0000313" key="2">
    <source>
        <dbReference type="Proteomes" id="UP000018482"/>
    </source>
</evidence>
<gene>
    <name evidence="1" type="ORF">SAG0136_05030</name>
</gene>
<dbReference type="Gene3D" id="3.30.1240.10">
    <property type="match status" value="1"/>
</dbReference>
<protein>
    <submittedName>
        <fullName evidence="1">Haloacid dehalogenase</fullName>
    </submittedName>
</protein>
<dbReference type="InterPro" id="IPR036412">
    <property type="entry name" value="HAD-like_sf"/>
</dbReference>
<dbReference type="InterPro" id="IPR000150">
    <property type="entry name" value="Cof"/>
</dbReference>
<evidence type="ECO:0000313" key="1">
    <source>
        <dbReference type="EMBL" id="ESV54610.1"/>
    </source>
</evidence>
<name>V6Z0X1_STRAG</name>
<dbReference type="InterPro" id="IPR006379">
    <property type="entry name" value="HAD-SF_hydro_IIB"/>
</dbReference>
<comment type="caution">
    <text evidence="1">The sequence shown here is derived from an EMBL/GenBank/DDBJ whole genome shotgun (WGS) entry which is preliminary data.</text>
</comment>
<dbReference type="NCBIfam" id="TIGR00099">
    <property type="entry name" value="Cof-subfamily"/>
    <property type="match status" value="1"/>
</dbReference>
<dbReference type="Gene3D" id="3.40.50.1000">
    <property type="entry name" value="HAD superfamily/HAD-like"/>
    <property type="match status" value="1"/>
</dbReference>
<dbReference type="EMBL" id="ANQC01000079">
    <property type="protein sequence ID" value="ESV54610.1"/>
    <property type="molecule type" value="Genomic_DNA"/>
</dbReference>
<dbReference type="Proteomes" id="UP000018482">
    <property type="component" value="Unassembled WGS sequence"/>
</dbReference>
<reference evidence="1 2" key="1">
    <citation type="submission" date="2013-05" db="EMBL/GenBank/DDBJ databases">
        <authorList>
            <person name="Richards V.P."/>
            <person name="Durkin S.A.S."/>
            <person name="Kim M."/>
            <person name="Pavinski Bitar P.D."/>
            <person name="Stanhope M.J."/>
            <person name="Town C.D."/>
            <person name="Venter J.C."/>
        </authorList>
    </citation>
    <scope>NUCLEOTIDE SEQUENCE [LARGE SCALE GENOMIC DNA]</scope>
    <source>
        <strain evidence="1 2">LMG 14747</strain>
    </source>
</reference>
<dbReference type="InterPro" id="IPR023214">
    <property type="entry name" value="HAD_sf"/>
</dbReference>
<dbReference type="Pfam" id="PF08282">
    <property type="entry name" value="Hydrolase_3"/>
    <property type="match status" value="1"/>
</dbReference>
<dbReference type="eggNOG" id="COG0561">
    <property type="taxonomic scope" value="Bacteria"/>
</dbReference>
<dbReference type="SFLD" id="SFLDS00003">
    <property type="entry name" value="Haloacid_Dehalogenase"/>
    <property type="match status" value="1"/>
</dbReference>
<dbReference type="CDD" id="cd07516">
    <property type="entry name" value="HAD_Pase"/>
    <property type="match status" value="1"/>
</dbReference>
<organism evidence="1 2">
    <name type="scientific">Streptococcus agalactiae LMG 14747</name>
    <dbReference type="NCBI Taxonomy" id="1154860"/>
    <lineage>
        <taxon>Bacteria</taxon>
        <taxon>Bacillati</taxon>
        <taxon>Bacillota</taxon>
        <taxon>Bacilli</taxon>
        <taxon>Lactobacillales</taxon>
        <taxon>Streptococcaceae</taxon>
        <taxon>Streptococcus</taxon>
    </lineage>
</organism>
<dbReference type="GO" id="GO:0016791">
    <property type="term" value="F:phosphatase activity"/>
    <property type="evidence" value="ECO:0007669"/>
    <property type="project" value="TreeGrafter"/>
</dbReference>
<dbReference type="PANTHER" id="PTHR10000:SF8">
    <property type="entry name" value="HAD SUPERFAMILY HYDROLASE-LIKE, TYPE 3"/>
    <property type="match status" value="1"/>
</dbReference>
<dbReference type="SFLD" id="SFLDG01144">
    <property type="entry name" value="C2.B.4:_PGP_Like"/>
    <property type="match status" value="1"/>
</dbReference>
<dbReference type="NCBIfam" id="TIGR01484">
    <property type="entry name" value="HAD-SF-IIB"/>
    <property type="match status" value="1"/>
</dbReference>
<dbReference type="GO" id="GO:0005829">
    <property type="term" value="C:cytosol"/>
    <property type="evidence" value="ECO:0007669"/>
    <property type="project" value="TreeGrafter"/>
</dbReference>
<accession>V6Z0X1</accession>
<dbReference type="GO" id="GO:0000287">
    <property type="term" value="F:magnesium ion binding"/>
    <property type="evidence" value="ECO:0007669"/>
    <property type="project" value="TreeGrafter"/>
</dbReference>
<dbReference type="PANTHER" id="PTHR10000">
    <property type="entry name" value="PHOSPHOSERINE PHOSPHATASE"/>
    <property type="match status" value="1"/>
</dbReference>
<dbReference type="AlphaFoldDB" id="V6Z0X1"/>
<sequence>MRSKSLPLKSDVKLLAIDMDGTLLDDRKQISRENKEAIRQAYHQGVHIVLCTGRPKSGIMPYIQELGLDDDYVIANNGSWLFKSSDWSTLRSHQLSRENLIYLTDVFDNEEDINLVFFTKEANYALGQKLYPAAVRDAEMENSQLYHVTLDEFLSLDIPVVVAIFMAEESILDAFQHRVDGQLVKDKDFMTVRSVDYAYEALPFGVHKGRGLTDLAKDLDIGLEHVMVLGDGHNDLEMFDIAGLAVAMENAADSVKQKATAMTLSNNHSGVAAAINRFILTK</sequence>